<sequence length="106" mass="12240">MFKTPLLKKYYDRDMLKECSVCHQSFEPEPGYYFGAMYVSYGFSVALTVGVIVFLYKLMGDPSMWVYVTVLLGLNVLLLPVMYRYSRAIFLHVFGGIGFDTKYAKE</sequence>
<keyword evidence="3" id="KW-1185">Reference proteome</keyword>
<evidence type="ECO:0000313" key="2">
    <source>
        <dbReference type="EMBL" id="MCV9387655.1"/>
    </source>
</evidence>
<evidence type="ECO:0000256" key="1">
    <source>
        <dbReference type="SAM" id="Phobius"/>
    </source>
</evidence>
<comment type="caution">
    <text evidence="2">The sequence shown here is derived from an EMBL/GenBank/DDBJ whole genome shotgun (WGS) entry which is preliminary data.</text>
</comment>
<evidence type="ECO:0000313" key="3">
    <source>
        <dbReference type="Proteomes" id="UP001300692"/>
    </source>
</evidence>
<dbReference type="RefSeq" id="WP_264138475.1">
    <property type="nucleotide sequence ID" value="NZ_JAOYOD010000001.1"/>
</dbReference>
<proteinExistence type="predicted"/>
<feature type="transmembrane region" description="Helical" evidence="1">
    <location>
        <begin position="64"/>
        <end position="83"/>
    </location>
</feature>
<keyword evidence="1" id="KW-1133">Transmembrane helix</keyword>
<name>A0ABT3CVD9_9BACT</name>
<dbReference type="InterPro" id="IPR009325">
    <property type="entry name" value="DUF983"/>
</dbReference>
<accession>A0ABT3CVD9</accession>
<keyword evidence="1" id="KW-0812">Transmembrane</keyword>
<dbReference type="Pfam" id="PF06170">
    <property type="entry name" value="DUF983"/>
    <property type="match status" value="1"/>
</dbReference>
<organism evidence="2 3">
    <name type="scientific">Reichenbachiella ulvae</name>
    <dbReference type="NCBI Taxonomy" id="2980104"/>
    <lineage>
        <taxon>Bacteria</taxon>
        <taxon>Pseudomonadati</taxon>
        <taxon>Bacteroidota</taxon>
        <taxon>Cytophagia</taxon>
        <taxon>Cytophagales</taxon>
        <taxon>Reichenbachiellaceae</taxon>
        <taxon>Reichenbachiella</taxon>
    </lineage>
</organism>
<keyword evidence="1" id="KW-0472">Membrane</keyword>
<protein>
    <submittedName>
        <fullName evidence="2">DUF983 domain-containing protein</fullName>
    </submittedName>
</protein>
<feature type="transmembrane region" description="Helical" evidence="1">
    <location>
        <begin position="38"/>
        <end position="58"/>
    </location>
</feature>
<dbReference type="Proteomes" id="UP001300692">
    <property type="component" value="Unassembled WGS sequence"/>
</dbReference>
<gene>
    <name evidence="2" type="ORF">N7U62_13320</name>
</gene>
<dbReference type="EMBL" id="JAOYOD010000001">
    <property type="protein sequence ID" value="MCV9387655.1"/>
    <property type="molecule type" value="Genomic_DNA"/>
</dbReference>
<reference evidence="2 3" key="1">
    <citation type="submission" date="2022-10" db="EMBL/GenBank/DDBJ databases">
        <title>Comparative genomics and taxonomic characterization of three novel marine species of genus Reichenbachiella exhibiting antioxidant and polysaccharide degradation activities.</title>
        <authorList>
            <person name="Muhammad N."/>
            <person name="Lee Y.-J."/>
            <person name="Ko J."/>
            <person name="Kim S.-G."/>
        </authorList>
    </citation>
    <scope>NUCLEOTIDE SEQUENCE [LARGE SCALE GENOMIC DNA]</scope>
    <source>
        <strain evidence="2 3">ABR2-5</strain>
    </source>
</reference>